<keyword evidence="5" id="KW-1185">Reference proteome</keyword>
<gene>
    <name evidence="4" type="ORF">DES52_11361</name>
</gene>
<accession>A0A318S3K2</accession>
<dbReference type="InterPro" id="IPR019734">
    <property type="entry name" value="TPR_rpt"/>
</dbReference>
<dbReference type="PROSITE" id="PS50005">
    <property type="entry name" value="TPR"/>
    <property type="match status" value="1"/>
</dbReference>
<dbReference type="Gene3D" id="1.25.40.10">
    <property type="entry name" value="Tetratricopeptide repeat domain"/>
    <property type="match status" value="1"/>
</dbReference>
<evidence type="ECO:0000313" key="4">
    <source>
        <dbReference type="EMBL" id="PYE52015.1"/>
    </source>
</evidence>
<evidence type="ECO:0000256" key="2">
    <source>
        <dbReference type="SAM" id="MobiDB-lite"/>
    </source>
</evidence>
<keyword evidence="3" id="KW-1133">Transmembrane helix</keyword>
<feature type="repeat" description="TPR" evidence="1">
    <location>
        <begin position="434"/>
        <end position="467"/>
    </location>
</feature>
<keyword evidence="1" id="KW-0802">TPR repeat</keyword>
<dbReference type="Proteomes" id="UP000248326">
    <property type="component" value="Unassembled WGS sequence"/>
</dbReference>
<dbReference type="AlphaFoldDB" id="A0A318S3K2"/>
<dbReference type="InterPro" id="IPR011990">
    <property type="entry name" value="TPR-like_helical_dom_sf"/>
</dbReference>
<reference evidence="4 5" key="1">
    <citation type="submission" date="2018-06" db="EMBL/GenBank/DDBJ databases">
        <title>Genomic Encyclopedia of Type Strains, Phase IV (KMG-IV): sequencing the most valuable type-strain genomes for metagenomic binning, comparative biology and taxonomic classification.</title>
        <authorList>
            <person name="Goeker M."/>
        </authorList>
    </citation>
    <scope>NUCLEOTIDE SEQUENCE [LARGE SCALE GENOMIC DNA]</scope>
    <source>
        <strain evidence="4 5">DSM 18048</strain>
    </source>
</reference>
<evidence type="ECO:0000256" key="3">
    <source>
        <dbReference type="SAM" id="Phobius"/>
    </source>
</evidence>
<feature type="transmembrane region" description="Helical" evidence="3">
    <location>
        <begin position="31"/>
        <end position="52"/>
    </location>
</feature>
<protein>
    <submittedName>
        <fullName evidence="4">Uncharacterized protein</fullName>
    </submittedName>
</protein>
<dbReference type="SUPFAM" id="SSF48452">
    <property type="entry name" value="TPR-like"/>
    <property type="match status" value="1"/>
</dbReference>
<comment type="caution">
    <text evidence="4">The sequence shown here is derived from an EMBL/GenBank/DDBJ whole genome shotgun (WGS) entry which is preliminary data.</text>
</comment>
<evidence type="ECO:0000313" key="5">
    <source>
        <dbReference type="Proteomes" id="UP000248326"/>
    </source>
</evidence>
<name>A0A318S3K2_9DEIO</name>
<evidence type="ECO:0000256" key="1">
    <source>
        <dbReference type="PROSITE-ProRule" id="PRU00339"/>
    </source>
</evidence>
<feature type="region of interest" description="Disordered" evidence="2">
    <location>
        <begin position="1"/>
        <end position="27"/>
    </location>
</feature>
<proteinExistence type="predicted"/>
<sequence>MTTNDSNAWPTDSPTPPEPSSAPKKTSRRTITIVLTLLGVTAIASAGGAWWYTQEGFSQAPDTTAVVFTDAVRAGEYGRAYDLLTPRSRTALTFSQFQQLIRAFQQRLPADSSGVTVVKDDGFFARGATLTLHGETRAVQRVTRATPPLRLQLENGRWRVVATNLYAHAMVALLPDLRDLIPPNRPGEQHFGSRSDIDRAVATEKAKGDELLRRVNTWHLRAVAFDDSFKAQGLLKEAAALRQALDPALVEAARRARTAASRDRLNDLMIQAFVAFNMYDNERAAAIYRQVLASPLATQKQRSDAQGGLEEIAGRNRTKAHWASLEQANRAYDRAEHQKAIAILQELLAEDDLTVEQRAQVNYLLSFAYRDFEDVPNNMQKAIDAARAATDADPSNGEYWCNLGDRLRQYKVHGESTRAFLRGISRASTSKVKADCYVYYGWNLYEDDDYDGARAAWEKAVDLDPQNPDALRALNQ</sequence>
<organism evidence="4 5">
    <name type="scientific">Deinococcus yavapaiensis KR-236</name>
    <dbReference type="NCBI Taxonomy" id="694435"/>
    <lineage>
        <taxon>Bacteria</taxon>
        <taxon>Thermotogati</taxon>
        <taxon>Deinococcota</taxon>
        <taxon>Deinococci</taxon>
        <taxon>Deinococcales</taxon>
        <taxon>Deinococcaceae</taxon>
        <taxon>Deinococcus</taxon>
    </lineage>
</organism>
<dbReference type="EMBL" id="QJSX01000013">
    <property type="protein sequence ID" value="PYE52015.1"/>
    <property type="molecule type" value="Genomic_DNA"/>
</dbReference>
<keyword evidence="3" id="KW-0472">Membrane</keyword>
<keyword evidence="3" id="KW-0812">Transmembrane</keyword>